<accession>A0A0H4VKM0</accession>
<reference evidence="3 4" key="1">
    <citation type="submission" date="2015-01" db="EMBL/GenBank/DDBJ databases">
        <title>Rufibacter sp./DG31D/ whole genome sequencing.</title>
        <authorList>
            <person name="Kim M.K."/>
            <person name="Srinivasan S."/>
            <person name="Lee J.-J."/>
        </authorList>
    </citation>
    <scope>NUCLEOTIDE SEQUENCE [LARGE SCALE GENOMIC DNA]</scope>
    <source>
        <strain evidence="3 4">DG31D</strain>
    </source>
</reference>
<evidence type="ECO:0000313" key="3">
    <source>
        <dbReference type="EMBL" id="AKQ44432.1"/>
    </source>
</evidence>
<dbReference type="AlphaFoldDB" id="A0A0H4VKM0"/>
<keyword evidence="2" id="KW-0472">Membrane</keyword>
<dbReference type="KEGG" id="ruf:TH63_00335"/>
<organism evidence="3 4">
    <name type="scientific">Rufibacter radiotolerans</name>
    <dbReference type="NCBI Taxonomy" id="1379910"/>
    <lineage>
        <taxon>Bacteria</taxon>
        <taxon>Pseudomonadati</taxon>
        <taxon>Bacteroidota</taxon>
        <taxon>Cytophagia</taxon>
        <taxon>Cytophagales</taxon>
        <taxon>Hymenobacteraceae</taxon>
        <taxon>Rufibacter</taxon>
    </lineage>
</organism>
<evidence type="ECO:0000256" key="1">
    <source>
        <dbReference type="SAM" id="Coils"/>
    </source>
</evidence>
<proteinExistence type="predicted"/>
<evidence type="ECO:0000256" key="2">
    <source>
        <dbReference type="SAM" id="Phobius"/>
    </source>
</evidence>
<feature type="transmembrane region" description="Helical" evidence="2">
    <location>
        <begin position="603"/>
        <end position="621"/>
    </location>
</feature>
<evidence type="ECO:0000313" key="4">
    <source>
        <dbReference type="Proteomes" id="UP000036458"/>
    </source>
</evidence>
<dbReference type="STRING" id="1379910.TH63_00335"/>
<protein>
    <submittedName>
        <fullName evidence="3">Uncharacterized protein</fullName>
    </submittedName>
</protein>
<dbReference type="PATRIC" id="fig|1379910.4.peg.69"/>
<sequence>MYKSFAYFQETYLKLANLAKFYSEDAIDVFLHLPSDEREEFASNFIVEINRVAESIYLSLNRSIISGDYIFIESLEKKLDRIKSDINSIISNVPNAPGAGGEIINKLFDDLQSSFSIPVLHSIAQFKLLISQVNFKLSSTKAIHLFDIINDKDNNGLVNNPLGTMTSDLHQVFLLNIQLAKIDHNIAVRKDYLELLINIQKQLEGALSEVPQTIALLINILIDKCNYLLYKVLFRLKKDKRDFLYRYEYEDKELNIEEIKKTIHFYSPFLEFTENHYNIGDRFGPFYDKIFSFINEKVRKGQDLLIGDYHTLVNYYKDQNRSVEQVNNIVEQFDEVYKAKSPSLKTQFDRRAFNTSYNYLLNNRISLAIYKNKYSEEVAKVLEKRLEFVSIVQQETHINNYFPFYRFSFFLLRSIKSELEQEQPNQHLIKRLIKKAEDNLTRALGNYEWCKERDYLPFQLPKKECTIYNRATIDEKPLPVFLASSFVLPVNYDELGRELSLMQTELHKLKSQSEIQIKIDSEKAKIQAIRNEIGQHDRKQIEILSIFSGIVLFTMGSIKIYENVQNFNQAILFMVAFAFSLGLFVICIWVVTRYGTIKLTPMHWAIFGSYILFTCLLIYIVKRPMDYNYPRKMAPLPVGEPDFNVDSLSKTKTFIR</sequence>
<feature type="coiled-coil region" evidence="1">
    <location>
        <begin position="492"/>
        <end position="539"/>
    </location>
</feature>
<dbReference type="OrthoDB" id="891298at2"/>
<dbReference type="RefSeq" id="WP_048919169.1">
    <property type="nucleotide sequence ID" value="NZ_CP010777.1"/>
</dbReference>
<keyword evidence="2" id="KW-1133">Transmembrane helix</keyword>
<feature type="transmembrane region" description="Helical" evidence="2">
    <location>
        <begin position="570"/>
        <end position="591"/>
    </location>
</feature>
<keyword evidence="2" id="KW-0812">Transmembrane</keyword>
<keyword evidence="1" id="KW-0175">Coiled coil</keyword>
<dbReference type="EMBL" id="CP010777">
    <property type="protein sequence ID" value="AKQ44432.1"/>
    <property type="molecule type" value="Genomic_DNA"/>
</dbReference>
<dbReference type="Proteomes" id="UP000036458">
    <property type="component" value="Chromosome"/>
</dbReference>
<feature type="transmembrane region" description="Helical" evidence="2">
    <location>
        <begin position="541"/>
        <end position="558"/>
    </location>
</feature>
<name>A0A0H4VKM0_9BACT</name>
<gene>
    <name evidence="3" type="ORF">TH63_00335</name>
</gene>
<keyword evidence="4" id="KW-1185">Reference proteome</keyword>